<accession>A0A6C0QRQ7</accession>
<gene>
    <name evidence="1" type="ORF">ERICV_02089</name>
</gene>
<reference evidence="1 2" key="1">
    <citation type="journal article" date="2020" name="Int. J. Med. Microbiol.">
        <title>Discovery of Paenibacillus larvae ERIC V: Phenotypic and genomic comparison to genotypes ERIC I-IV reveal different inventories of virulence factors which correlate with epidemiological prevalences of American Foulbrood.</title>
        <authorList>
            <person name="Beims H."/>
            <person name="Bunk B."/>
            <person name="Erler S."/>
            <person name="Mohr K.I."/>
            <person name="Sproer C."/>
            <person name="Pradella S."/>
            <person name="Gunther G."/>
            <person name="Rohde M."/>
            <person name="von der Ohe W."/>
            <person name="Steinert M."/>
        </authorList>
    </citation>
    <scope>NUCLEOTIDE SEQUENCE [LARGE SCALE GENOMIC DNA]</scope>
    <source>
        <strain evidence="1">Eric_V</strain>
    </source>
</reference>
<sequence length="124" mass="14662">MFDENNHRRNLKNQLEAFLELLNKGEKLGYLKGSKVVGTDFGYEFIREERNKTAYIGPIWYTVESTSDPTLHLSNKNRKLTIERIKNKQSTGYFQTILKIKYDVKIYSIVDSWPIFRMHHQGMS</sequence>
<dbReference type="EMBL" id="CP019717">
    <property type="protein sequence ID" value="QHZ51237.1"/>
    <property type="molecule type" value="Genomic_DNA"/>
</dbReference>
<evidence type="ECO:0000313" key="2">
    <source>
        <dbReference type="Proteomes" id="UP000464330"/>
    </source>
</evidence>
<organism evidence="1 2">
    <name type="scientific">Paenibacillus larvae subsp. larvae</name>
    <dbReference type="NCBI Taxonomy" id="147375"/>
    <lineage>
        <taxon>Bacteria</taxon>
        <taxon>Bacillati</taxon>
        <taxon>Bacillota</taxon>
        <taxon>Bacilli</taxon>
        <taxon>Bacillales</taxon>
        <taxon>Paenibacillaceae</taxon>
        <taxon>Paenibacillus</taxon>
    </lineage>
</organism>
<name>A0A6C0QRQ7_9BACL</name>
<proteinExistence type="predicted"/>
<protein>
    <submittedName>
        <fullName evidence="1">Toxin-like protein</fullName>
    </submittedName>
</protein>
<dbReference type="Proteomes" id="UP000464330">
    <property type="component" value="Chromosome"/>
</dbReference>
<evidence type="ECO:0000313" key="1">
    <source>
        <dbReference type="EMBL" id="QHZ51237.1"/>
    </source>
</evidence>
<dbReference type="AlphaFoldDB" id="A0A6C0QRQ7"/>
<dbReference type="RefSeq" id="WP_172423248.1">
    <property type="nucleotide sequence ID" value="NZ_CP019717.1"/>
</dbReference>